<dbReference type="Proteomes" id="UP001066276">
    <property type="component" value="Chromosome 4_2"/>
</dbReference>
<proteinExistence type="predicted"/>
<accession>A0AAV7SUI4</accession>
<gene>
    <name evidence="1" type="ORF">NDU88_008233</name>
</gene>
<sequence>MMVRVVMMMMIIKCSESREVLKAPEGGAWSVMMMVVRMMIIKCSESRELRKAHEGEAVISDDDDGCYNG</sequence>
<organism evidence="1 2">
    <name type="scientific">Pleurodeles waltl</name>
    <name type="common">Iberian ribbed newt</name>
    <dbReference type="NCBI Taxonomy" id="8319"/>
    <lineage>
        <taxon>Eukaryota</taxon>
        <taxon>Metazoa</taxon>
        <taxon>Chordata</taxon>
        <taxon>Craniata</taxon>
        <taxon>Vertebrata</taxon>
        <taxon>Euteleostomi</taxon>
        <taxon>Amphibia</taxon>
        <taxon>Batrachia</taxon>
        <taxon>Caudata</taxon>
        <taxon>Salamandroidea</taxon>
        <taxon>Salamandridae</taxon>
        <taxon>Pleurodelinae</taxon>
        <taxon>Pleurodeles</taxon>
    </lineage>
</organism>
<evidence type="ECO:0000313" key="2">
    <source>
        <dbReference type="Proteomes" id="UP001066276"/>
    </source>
</evidence>
<dbReference type="EMBL" id="JANPWB010000008">
    <property type="protein sequence ID" value="KAJ1167845.1"/>
    <property type="molecule type" value="Genomic_DNA"/>
</dbReference>
<comment type="caution">
    <text evidence="1">The sequence shown here is derived from an EMBL/GenBank/DDBJ whole genome shotgun (WGS) entry which is preliminary data.</text>
</comment>
<dbReference type="AlphaFoldDB" id="A0AAV7SUI4"/>
<evidence type="ECO:0000313" key="1">
    <source>
        <dbReference type="EMBL" id="KAJ1167845.1"/>
    </source>
</evidence>
<protein>
    <recommendedName>
        <fullName evidence="3">Secreted protein</fullName>
    </recommendedName>
</protein>
<evidence type="ECO:0008006" key="3">
    <source>
        <dbReference type="Google" id="ProtNLM"/>
    </source>
</evidence>
<reference evidence="1" key="1">
    <citation type="journal article" date="2022" name="bioRxiv">
        <title>Sequencing and chromosome-scale assembly of the giantPleurodeles waltlgenome.</title>
        <authorList>
            <person name="Brown T."/>
            <person name="Elewa A."/>
            <person name="Iarovenko S."/>
            <person name="Subramanian E."/>
            <person name="Araus A.J."/>
            <person name="Petzold A."/>
            <person name="Susuki M."/>
            <person name="Suzuki K.-i.T."/>
            <person name="Hayashi T."/>
            <person name="Toyoda A."/>
            <person name="Oliveira C."/>
            <person name="Osipova E."/>
            <person name="Leigh N.D."/>
            <person name="Simon A."/>
            <person name="Yun M.H."/>
        </authorList>
    </citation>
    <scope>NUCLEOTIDE SEQUENCE</scope>
    <source>
        <strain evidence="1">20211129_DDA</strain>
        <tissue evidence="1">Liver</tissue>
    </source>
</reference>
<keyword evidence="2" id="KW-1185">Reference proteome</keyword>
<name>A0AAV7SUI4_PLEWA</name>